<keyword evidence="2" id="KW-0472">Membrane</keyword>
<dbReference type="AlphaFoldDB" id="A0A067Q465"/>
<dbReference type="PANTHER" id="PTHR38848:SF3">
    <property type="entry name" value="G-PROTEIN COUPLED RECEPTORS FAMILY 3 PROFILE DOMAIN-CONTAINING PROTEIN"/>
    <property type="match status" value="1"/>
</dbReference>
<keyword evidence="2" id="KW-0812">Transmembrane</keyword>
<evidence type="ECO:0000313" key="3">
    <source>
        <dbReference type="EMBL" id="KDQ61789.1"/>
    </source>
</evidence>
<dbReference type="EMBL" id="KL197712">
    <property type="protein sequence ID" value="KDQ61789.1"/>
    <property type="molecule type" value="Genomic_DNA"/>
</dbReference>
<feature type="transmembrane region" description="Helical" evidence="2">
    <location>
        <begin position="218"/>
        <end position="242"/>
    </location>
</feature>
<proteinExistence type="predicted"/>
<dbReference type="HOGENOM" id="CLU_043698_2_1_1"/>
<reference evidence="4" key="1">
    <citation type="journal article" date="2014" name="Proc. Natl. Acad. Sci. U.S.A.">
        <title>Extensive sampling of basidiomycete genomes demonstrates inadequacy of the white-rot/brown-rot paradigm for wood decay fungi.</title>
        <authorList>
            <person name="Riley R."/>
            <person name="Salamov A.A."/>
            <person name="Brown D.W."/>
            <person name="Nagy L.G."/>
            <person name="Floudas D."/>
            <person name="Held B.W."/>
            <person name="Levasseur A."/>
            <person name="Lombard V."/>
            <person name="Morin E."/>
            <person name="Otillar R."/>
            <person name="Lindquist E.A."/>
            <person name="Sun H."/>
            <person name="LaButti K.M."/>
            <person name="Schmutz J."/>
            <person name="Jabbour D."/>
            <person name="Luo H."/>
            <person name="Baker S.E."/>
            <person name="Pisabarro A.G."/>
            <person name="Walton J.D."/>
            <person name="Blanchette R.A."/>
            <person name="Henrissat B."/>
            <person name="Martin F."/>
            <person name="Cullen D."/>
            <person name="Hibbett D.S."/>
            <person name="Grigoriev I.V."/>
        </authorList>
    </citation>
    <scope>NUCLEOTIDE SEQUENCE [LARGE SCALE GENOMIC DNA]</scope>
    <source>
        <strain evidence="4">MUCL 33604</strain>
    </source>
</reference>
<evidence type="ECO:0000256" key="1">
    <source>
        <dbReference type="SAM" id="MobiDB-lite"/>
    </source>
</evidence>
<feature type="transmembrane region" description="Helical" evidence="2">
    <location>
        <begin position="142"/>
        <end position="166"/>
    </location>
</feature>
<dbReference type="PANTHER" id="PTHR38848">
    <property type="entry name" value="G-PROTEIN COUPLED RECEPTORS FAMILY 3 PROFILE DOMAIN-CONTAINING PROTEIN"/>
    <property type="match status" value="1"/>
</dbReference>
<feature type="transmembrane region" description="Helical" evidence="2">
    <location>
        <begin position="186"/>
        <end position="206"/>
    </location>
</feature>
<protein>
    <submittedName>
        <fullName evidence="3">Uncharacterized protein</fullName>
    </submittedName>
</protein>
<accession>A0A067Q465</accession>
<feature type="transmembrane region" description="Helical" evidence="2">
    <location>
        <begin position="64"/>
        <end position="89"/>
    </location>
</feature>
<gene>
    <name evidence="3" type="ORF">JAAARDRAFT_522388</name>
</gene>
<name>A0A067Q465_9AGAM</name>
<feature type="transmembrane region" description="Helical" evidence="2">
    <location>
        <begin position="24"/>
        <end position="44"/>
    </location>
</feature>
<keyword evidence="4" id="KW-1185">Reference proteome</keyword>
<dbReference type="OrthoDB" id="3210850at2759"/>
<dbReference type="InParanoid" id="A0A067Q465"/>
<evidence type="ECO:0000313" key="4">
    <source>
        <dbReference type="Proteomes" id="UP000027265"/>
    </source>
</evidence>
<feature type="compositionally biased region" description="Basic and acidic residues" evidence="1">
    <location>
        <begin position="408"/>
        <end position="423"/>
    </location>
</feature>
<organism evidence="3 4">
    <name type="scientific">Jaapia argillacea MUCL 33604</name>
    <dbReference type="NCBI Taxonomy" id="933084"/>
    <lineage>
        <taxon>Eukaryota</taxon>
        <taxon>Fungi</taxon>
        <taxon>Dikarya</taxon>
        <taxon>Basidiomycota</taxon>
        <taxon>Agaricomycotina</taxon>
        <taxon>Agaricomycetes</taxon>
        <taxon>Agaricomycetidae</taxon>
        <taxon>Jaapiales</taxon>
        <taxon>Jaapiaceae</taxon>
        <taxon>Jaapia</taxon>
    </lineage>
</organism>
<feature type="compositionally biased region" description="Polar residues" evidence="1">
    <location>
        <begin position="428"/>
        <end position="437"/>
    </location>
</feature>
<sequence>MDSTSSPIPVSGEPMKNMIFPSSGMQILSALVHFIGVSLLSHCLSRRISTEHINSFRSLRQLSWHRFCIVLLFVDSWLFLFTSGVVIFGAGLELDFLVCNLGVYICIVFYASSKVLIYCFLMERVYIVWSPLAPKKRFETPIYLLCFFFLCLFAAVFVIVIIGRVAYFRSDGACVIGLKRASSITLLSYDLFINVFLTSLFLWPLLRTHFPSHAIRKVARRTAFAAVVALLTSAVNLVIVAIMRGKQLGWVCLGSCGTDIIINALVIFWVTSAASTNSNSCAGTPKYTRNINNFKQTPSWPASAYRYHSRSGSGNEDRVSLPPLNGFNGSRSTSGLAFEGLDSQGVAVKSERRRSIRWPLSALPTFWQRKSGDEKRVEVQFTRERVVESQGIEPPCTSNVSREIVVQDYHDLDHEKSDPRPGSDLDGSCTQFSEETC</sequence>
<feature type="transmembrane region" description="Helical" evidence="2">
    <location>
        <begin position="101"/>
        <end position="121"/>
    </location>
</feature>
<feature type="region of interest" description="Disordered" evidence="1">
    <location>
        <begin position="408"/>
        <end position="437"/>
    </location>
</feature>
<dbReference type="Proteomes" id="UP000027265">
    <property type="component" value="Unassembled WGS sequence"/>
</dbReference>
<evidence type="ECO:0000256" key="2">
    <source>
        <dbReference type="SAM" id="Phobius"/>
    </source>
</evidence>
<keyword evidence="2" id="KW-1133">Transmembrane helix</keyword>